<evidence type="ECO:0000256" key="7">
    <source>
        <dbReference type="SAM" id="Phobius"/>
    </source>
</evidence>
<dbReference type="PANTHER" id="PTHR16172:SF2">
    <property type="entry name" value="MAJOR FACILITATOR SUPERFAMILY DOMAIN-CONTAINING PROTEIN 6"/>
    <property type="match status" value="1"/>
</dbReference>
<dbReference type="InterPro" id="IPR024989">
    <property type="entry name" value="MFS_assoc_dom"/>
</dbReference>
<keyword evidence="10" id="KW-1185">Reference proteome</keyword>
<reference evidence="9 10" key="1">
    <citation type="journal article" date="2016" name="Genome Biol. Evol.">
        <title>Gene Family Evolution Reflects Adaptation to Soil Environmental Stressors in the Genome of the Collembolan Orchesella cincta.</title>
        <authorList>
            <person name="Faddeeva-Vakhrusheva A."/>
            <person name="Derks M.F."/>
            <person name="Anvar S.Y."/>
            <person name="Agamennone V."/>
            <person name="Suring W."/>
            <person name="Smit S."/>
            <person name="van Straalen N.M."/>
            <person name="Roelofs D."/>
        </authorList>
    </citation>
    <scope>NUCLEOTIDE SEQUENCE [LARGE SCALE GENOMIC DNA]</scope>
    <source>
        <tissue evidence="9">Mixed pool</tissue>
    </source>
</reference>
<evidence type="ECO:0000256" key="1">
    <source>
        <dbReference type="ARBA" id="ARBA00004141"/>
    </source>
</evidence>
<evidence type="ECO:0000256" key="4">
    <source>
        <dbReference type="ARBA" id="ARBA00022989"/>
    </source>
</evidence>
<dbReference type="STRING" id="48709.A0A1D2N246"/>
<keyword evidence="3 7" id="KW-0812">Transmembrane</keyword>
<dbReference type="EMBL" id="LJIJ01000287">
    <property type="protein sequence ID" value="ODM99342.1"/>
    <property type="molecule type" value="Genomic_DNA"/>
</dbReference>
<feature type="region of interest" description="Disordered" evidence="6">
    <location>
        <begin position="1"/>
        <end position="50"/>
    </location>
</feature>
<dbReference type="Pfam" id="PF12832">
    <property type="entry name" value="MFS_1_like"/>
    <property type="match status" value="1"/>
</dbReference>
<comment type="similarity">
    <text evidence="2">Belongs to the major facilitator superfamily. MFSD6 family.</text>
</comment>
<feature type="transmembrane region" description="Helical" evidence="7">
    <location>
        <begin position="261"/>
        <end position="283"/>
    </location>
</feature>
<feature type="compositionally biased region" description="Low complexity" evidence="6">
    <location>
        <begin position="1"/>
        <end position="15"/>
    </location>
</feature>
<evidence type="ECO:0000256" key="5">
    <source>
        <dbReference type="ARBA" id="ARBA00023136"/>
    </source>
</evidence>
<sequence length="360" mass="40167">MADPNNQQSNPNPYQDTTFLNHPGYRPYQDPNNPDIDLNKYPEPKDSTNKIRGKSELLETLVGGLEPELVVAKGFYFFFYAAFGSLFPLMGVYFKQLGLNGAQAGILSGAGRWSSTWPRRSGHNRLKTVLLASLGCWILFTFPLGSIQPEPVGCIKKWNMSHAILNPPEPVQVTFTKREALPEEYYDDSDSEYVQPPLALPLEESESENLSRSKRYIPRPIPGISPLKVSYAINYNKKENSNWVSPSYSSQVFKKDDVSKVFFLLLLLVILGEAVSSPSIVLADTAVLGFLGDQAATRYGHQRMFGSVGWAISMFFIGIALDHSTFPARKCQALPQEKNYTVCFSIFVVLMGWPRCSLGG</sequence>
<evidence type="ECO:0000259" key="8">
    <source>
        <dbReference type="Pfam" id="PF12832"/>
    </source>
</evidence>
<organism evidence="9 10">
    <name type="scientific">Orchesella cincta</name>
    <name type="common">Springtail</name>
    <name type="synonym">Podura cincta</name>
    <dbReference type="NCBI Taxonomy" id="48709"/>
    <lineage>
        <taxon>Eukaryota</taxon>
        <taxon>Metazoa</taxon>
        <taxon>Ecdysozoa</taxon>
        <taxon>Arthropoda</taxon>
        <taxon>Hexapoda</taxon>
        <taxon>Collembola</taxon>
        <taxon>Entomobryomorpha</taxon>
        <taxon>Entomobryoidea</taxon>
        <taxon>Orchesellidae</taxon>
        <taxon>Orchesellinae</taxon>
        <taxon>Orchesella</taxon>
    </lineage>
</organism>
<name>A0A1D2N246_ORCCI</name>
<evidence type="ECO:0000313" key="9">
    <source>
        <dbReference type="EMBL" id="ODM99342.1"/>
    </source>
</evidence>
<dbReference type="GO" id="GO:0016020">
    <property type="term" value="C:membrane"/>
    <property type="evidence" value="ECO:0007669"/>
    <property type="project" value="UniProtKB-SubCell"/>
</dbReference>
<feature type="transmembrane region" description="Helical" evidence="7">
    <location>
        <begin position="75"/>
        <end position="94"/>
    </location>
</feature>
<feature type="compositionally biased region" description="Basic and acidic residues" evidence="6">
    <location>
        <begin position="37"/>
        <end position="50"/>
    </location>
</feature>
<dbReference type="OMA" id="CMERCCV"/>
<dbReference type="InterPro" id="IPR051717">
    <property type="entry name" value="MFS_MFSD6"/>
</dbReference>
<evidence type="ECO:0000313" key="10">
    <source>
        <dbReference type="Proteomes" id="UP000094527"/>
    </source>
</evidence>
<dbReference type="OrthoDB" id="5989317at2759"/>
<feature type="transmembrane region" description="Helical" evidence="7">
    <location>
        <begin position="303"/>
        <end position="321"/>
    </location>
</feature>
<accession>A0A1D2N246</accession>
<dbReference type="PANTHER" id="PTHR16172">
    <property type="entry name" value="MAJOR FACILITATOR SUPERFAMILY DOMAIN-CONTAINING PROTEIN 6-LIKE"/>
    <property type="match status" value="1"/>
</dbReference>
<dbReference type="Proteomes" id="UP000094527">
    <property type="component" value="Unassembled WGS sequence"/>
</dbReference>
<evidence type="ECO:0000256" key="3">
    <source>
        <dbReference type="ARBA" id="ARBA00022692"/>
    </source>
</evidence>
<comment type="subcellular location">
    <subcellularLocation>
        <location evidence="1">Membrane</location>
        <topology evidence="1">Multi-pass membrane protein</topology>
    </subcellularLocation>
</comment>
<evidence type="ECO:0000256" key="6">
    <source>
        <dbReference type="SAM" id="MobiDB-lite"/>
    </source>
</evidence>
<comment type="caution">
    <text evidence="9">The sequence shown here is derived from an EMBL/GenBank/DDBJ whole genome shotgun (WGS) entry which is preliminary data.</text>
</comment>
<dbReference type="AlphaFoldDB" id="A0A1D2N246"/>
<evidence type="ECO:0000256" key="2">
    <source>
        <dbReference type="ARBA" id="ARBA00005241"/>
    </source>
</evidence>
<gene>
    <name evidence="9" type="ORF">Ocin01_07348</name>
</gene>
<protein>
    <submittedName>
        <fullName evidence="9">Major facilitator superfamily domain-containing protein 6</fullName>
    </submittedName>
</protein>
<feature type="domain" description="Major facilitator superfamily associated" evidence="8">
    <location>
        <begin position="72"/>
        <end position="328"/>
    </location>
</feature>
<dbReference type="InterPro" id="IPR036259">
    <property type="entry name" value="MFS_trans_sf"/>
</dbReference>
<dbReference type="SUPFAM" id="SSF103473">
    <property type="entry name" value="MFS general substrate transporter"/>
    <property type="match status" value="1"/>
</dbReference>
<keyword evidence="5 7" id="KW-0472">Membrane</keyword>
<keyword evidence="4 7" id="KW-1133">Transmembrane helix</keyword>
<proteinExistence type="inferred from homology"/>